<dbReference type="PANTHER" id="PTHR11440">
    <property type="entry name" value="LECITHIN-CHOLESTEROL ACYLTRANSFERASE-RELATED"/>
    <property type="match status" value="1"/>
</dbReference>
<sequence length="932" mass="100871">MPDLPDLPVLAHDRSPTPPQAPSTPLNDADLTPSEDESPEERTLQLETAQSAIGISIGQQQTRLTSPKTPAAEKAAALDEMDGGALFEGWEQMPESGEQSDTQPEPSPSPLHGEADTASQQTHAGEHAGEHVGAAEAAAAKRESPPPARTAAAAAAPRLPSPWRAVPKPLKVEGHRSVLRDNLSTKTRRRTLSGSNMGESLKKYMPFNFPSLPKTSGLLNFSLPSFSASHFDNSRGRPPPRAADRSKQVASPSSESPSSGIPQHDGSYASKSLHRRSVSSRRSRSRSLNRQLHPHTAPLPQRDSSPDTVESVVPDAPPSETHSRPTPVFRRSNSEGSLLMYRTRSIASSLGDDSRFEHVSEQVNSRLKAIKDSWQDSNFRLSVPSMPNFSFGSRDDLFKSSKTGSTTPRAASGDSAVNNRVNFLTSTSKTVSRPSSTKQSKAKTYPPEATTAATHPHFASALQKLDGDVVILGGYRGSILRSAEPPHRQLWVPIKVGLNLRKVDLEIGLEHEDEEKMEETIIPDGMLTHIGPVDIGKRLLKRLRGSENAQRGLLRVHNYGYDWRLSPHLLSKRLIKFLEELPCNQPDVPPEKRGAIVIAHSLGGLITRHVINERPELVSGVVYAGVPQNCINILGPLRNGDDVLLSSRVLTAQVNFTIRTSYALLPLDGKCFINKYTKEEYPVDFFDIKTWEEHRLSPCIASAIPAADPNASNLSVSGLLNAMSQALPGRKGSLSSDRMAEGGVKAAGMEPSMQTDPLTQGQPSPSATVTIPHDKAVAYLTRTLAEIKQFKKELAHRPERSEANVYPPIALIYGKSTPTVYGAKVESREAIKTTSAYDDLAFASGDGVVLAKSAMVPKGYSVVRGGVVPSERGHVTLLGDLEAVGRCLDAVMMARTKGVGMGEERKSVVMGQWGEKRISGNMGKEEQSGVQP</sequence>
<name>A0A6A6S2L6_9PLEO</name>
<accession>A0A6A6S2L6</accession>
<dbReference type="InterPro" id="IPR029058">
    <property type="entry name" value="AB_hydrolase_fold"/>
</dbReference>
<evidence type="ECO:0000256" key="1">
    <source>
        <dbReference type="SAM" id="MobiDB-lite"/>
    </source>
</evidence>
<feature type="region of interest" description="Disordered" evidence="1">
    <location>
        <begin position="400"/>
        <end position="419"/>
    </location>
</feature>
<evidence type="ECO:0000313" key="2">
    <source>
        <dbReference type="EMBL" id="KAF2641800.1"/>
    </source>
</evidence>
<feature type="compositionally biased region" description="Polar residues" evidence="1">
    <location>
        <begin position="752"/>
        <end position="769"/>
    </location>
</feature>
<evidence type="ECO:0008006" key="4">
    <source>
        <dbReference type="Google" id="ProtNLM"/>
    </source>
</evidence>
<organism evidence="2 3">
    <name type="scientific">Massarina eburnea CBS 473.64</name>
    <dbReference type="NCBI Taxonomy" id="1395130"/>
    <lineage>
        <taxon>Eukaryota</taxon>
        <taxon>Fungi</taxon>
        <taxon>Dikarya</taxon>
        <taxon>Ascomycota</taxon>
        <taxon>Pezizomycotina</taxon>
        <taxon>Dothideomycetes</taxon>
        <taxon>Pleosporomycetidae</taxon>
        <taxon>Pleosporales</taxon>
        <taxon>Massarineae</taxon>
        <taxon>Massarinaceae</taxon>
        <taxon>Massarina</taxon>
    </lineage>
</organism>
<evidence type="ECO:0000313" key="3">
    <source>
        <dbReference type="Proteomes" id="UP000799753"/>
    </source>
</evidence>
<keyword evidence="3" id="KW-1185">Reference proteome</keyword>
<feature type="region of interest" description="Disordered" evidence="1">
    <location>
        <begin position="748"/>
        <end position="769"/>
    </location>
</feature>
<feature type="region of interest" description="Disordered" evidence="1">
    <location>
        <begin position="230"/>
        <end position="335"/>
    </location>
</feature>
<feature type="compositionally biased region" description="Polar residues" evidence="1">
    <location>
        <begin position="424"/>
        <end position="439"/>
    </location>
</feature>
<reference evidence="2" key="1">
    <citation type="journal article" date="2020" name="Stud. Mycol.">
        <title>101 Dothideomycetes genomes: a test case for predicting lifestyles and emergence of pathogens.</title>
        <authorList>
            <person name="Haridas S."/>
            <person name="Albert R."/>
            <person name="Binder M."/>
            <person name="Bloem J."/>
            <person name="Labutti K."/>
            <person name="Salamov A."/>
            <person name="Andreopoulos B."/>
            <person name="Baker S."/>
            <person name="Barry K."/>
            <person name="Bills G."/>
            <person name="Bluhm B."/>
            <person name="Cannon C."/>
            <person name="Castanera R."/>
            <person name="Culley D."/>
            <person name="Daum C."/>
            <person name="Ezra D."/>
            <person name="Gonzalez J."/>
            <person name="Henrissat B."/>
            <person name="Kuo A."/>
            <person name="Liang C."/>
            <person name="Lipzen A."/>
            <person name="Lutzoni F."/>
            <person name="Magnuson J."/>
            <person name="Mondo S."/>
            <person name="Nolan M."/>
            <person name="Ohm R."/>
            <person name="Pangilinan J."/>
            <person name="Park H.-J."/>
            <person name="Ramirez L."/>
            <person name="Alfaro M."/>
            <person name="Sun H."/>
            <person name="Tritt A."/>
            <person name="Yoshinaga Y."/>
            <person name="Zwiers L.-H."/>
            <person name="Turgeon B."/>
            <person name="Goodwin S."/>
            <person name="Spatafora J."/>
            <person name="Crous P."/>
            <person name="Grigoriev I."/>
        </authorList>
    </citation>
    <scope>NUCLEOTIDE SEQUENCE</scope>
    <source>
        <strain evidence="2">CBS 473.64</strain>
    </source>
</reference>
<proteinExistence type="predicted"/>
<dbReference type="Proteomes" id="UP000799753">
    <property type="component" value="Unassembled WGS sequence"/>
</dbReference>
<feature type="compositionally biased region" description="Low complexity" evidence="1">
    <location>
        <begin position="149"/>
        <end position="165"/>
    </location>
</feature>
<feature type="region of interest" description="Disordered" evidence="1">
    <location>
        <begin position="1"/>
        <end position="202"/>
    </location>
</feature>
<dbReference type="OrthoDB" id="10250441at2759"/>
<dbReference type="AlphaFoldDB" id="A0A6A6S2L6"/>
<gene>
    <name evidence="2" type="ORF">P280DRAFT_468325</name>
</gene>
<protein>
    <recommendedName>
        <fullName evidence="4">Alpha/beta-hydrolase</fullName>
    </recommendedName>
</protein>
<feature type="compositionally biased region" description="Low complexity" evidence="1">
    <location>
        <begin position="49"/>
        <end position="61"/>
    </location>
</feature>
<dbReference type="Gene3D" id="3.40.50.1820">
    <property type="entry name" value="alpha/beta hydrolase"/>
    <property type="match status" value="1"/>
</dbReference>
<feature type="compositionally biased region" description="Basic and acidic residues" evidence="1">
    <location>
        <begin position="170"/>
        <end position="179"/>
    </location>
</feature>
<feature type="region of interest" description="Disordered" evidence="1">
    <location>
        <begin position="424"/>
        <end position="450"/>
    </location>
</feature>
<feature type="compositionally biased region" description="Basic residues" evidence="1">
    <location>
        <begin position="272"/>
        <end position="287"/>
    </location>
</feature>
<dbReference type="EMBL" id="MU006782">
    <property type="protein sequence ID" value="KAF2641800.1"/>
    <property type="molecule type" value="Genomic_DNA"/>
</dbReference>
<dbReference type="SUPFAM" id="SSF53474">
    <property type="entry name" value="alpha/beta-Hydrolases"/>
    <property type="match status" value="1"/>
</dbReference>